<dbReference type="EMBL" id="CCYD01000291">
    <property type="protein sequence ID" value="CEG37970.1"/>
    <property type="molecule type" value="Genomic_DNA"/>
</dbReference>
<proteinExistence type="predicted"/>
<evidence type="ECO:0000313" key="3">
    <source>
        <dbReference type="Proteomes" id="UP000054928"/>
    </source>
</evidence>
<reference evidence="3" key="1">
    <citation type="submission" date="2014-09" db="EMBL/GenBank/DDBJ databases">
        <authorList>
            <person name="Sharma Rahul"/>
            <person name="Thines Marco"/>
        </authorList>
    </citation>
    <scope>NUCLEOTIDE SEQUENCE [LARGE SCALE GENOMIC DNA]</scope>
</reference>
<dbReference type="RefSeq" id="XP_024574339.1">
    <property type="nucleotide sequence ID" value="XM_024723353.1"/>
</dbReference>
<organism evidence="2 3">
    <name type="scientific">Plasmopara halstedii</name>
    <name type="common">Downy mildew of sunflower</name>
    <dbReference type="NCBI Taxonomy" id="4781"/>
    <lineage>
        <taxon>Eukaryota</taxon>
        <taxon>Sar</taxon>
        <taxon>Stramenopiles</taxon>
        <taxon>Oomycota</taxon>
        <taxon>Peronosporomycetes</taxon>
        <taxon>Peronosporales</taxon>
        <taxon>Peronosporaceae</taxon>
        <taxon>Plasmopara</taxon>
    </lineage>
</organism>
<evidence type="ECO:0000256" key="1">
    <source>
        <dbReference type="SAM" id="MobiDB-lite"/>
    </source>
</evidence>
<evidence type="ECO:0000313" key="2">
    <source>
        <dbReference type="EMBL" id="CEG37970.1"/>
    </source>
</evidence>
<dbReference type="AlphaFoldDB" id="A0A0P1ABF2"/>
<feature type="region of interest" description="Disordered" evidence="1">
    <location>
        <begin position="21"/>
        <end position="40"/>
    </location>
</feature>
<name>A0A0P1ABF2_PLAHL</name>
<dbReference type="GeneID" id="36401070"/>
<sequence length="65" mass="6773">MNGVMFSTLVPRWTTQSSTLVTTQSDHPTPVGSLSLGQSGKDHDSGLQLVCLRQSLVAGSESGAI</sequence>
<dbReference type="Proteomes" id="UP000054928">
    <property type="component" value="Unassembled WGS sequence"/>
</dbReference>
<keyword evidence="3" id="KW-1185">Reference proteome</keyword>
<accession>A0A0P1ABF2</accession>
<protein>
    <submittedName>
        <fullName evidence="2">Uncharacterized protein</fullName>
    </submittedName>
</protein>